<evidence type="ECO:0000313" key="1">
    <source>
        <dbReference type="EMBL" id="MBW4358857.1"/>
    </source>
</evidence>
<gene>
    <name evidence="1" type="ORF">KZH69_00005</name>
</gene>
<sequence>TGTLTQSGNTLTLANVKSGTYTVRVTDTATGCFKDGTVVITQPAIALSASVVKVNANCNVATSKVTVTPAGGTASYTYAFKQDGVAPMATDYVASNVDNLNPTTNSNWDVWVKDANGCTFKLDVAIVKDPTPSITASAVGQCLGVGSYTITANGTGGTGTLTYSIDAGASYQAGTTFVVTTSGSYIIRVKDGNGCTADSAPVIVAPQLTLSAVLNKNITCSAPTAAQITLTATGGTGPFTYQYKEAAGVLTAMASNVFNSNTAGSYTFKVTDTATGCTAVTTTGIAITTPVNPDITAVSQTETIKCNGDSTAAITITVDNTKGLAPFVFNVLNTTTGTNYGTQTAGLAAGNYTITVTDAKGCTDTFPYVINQPLAITFDLTKVDITCNNPGGTSLGSISVGNVAGGTAPFKYFITNNFGDVIAGNPFSAVTNENHTFTIINYGLYTVDVVDANGCSLSKQITIASPPSDLTIDISSFTSNCTTGGTAVVKVVSLVGSHNYEFAILQTNVAPYAPPAAYFPADGGTPDVRTFTGLTPGVIYTFVVHDLTTNCYYVKSADFPIAPASTLTSTTVPNNVTCKGANNGSVTFTISNFDATTTSVNYRIYKAFSNVAVGASVNVPVTFGVPKTVTSPSPGTLAPGRYYVEFIENGSGAFNGCKSASAPFDILESSIDLSVLASSTKKANCTDLGIILAQAKNGTAPYKYQVTSSAVFPLATDPSWVTGNTFTKVGSIGGTPYYVYAKDAYGCIKQTTVTVFKDVDPTITAPAPICYDGSTAFNISITGTVDPLIVGAASYSVNGSAFQASPNFTFNAAGTYNLVIKDGNGCSANVNYKVYPKLQLSAALTTALDCIGSPDAVITLSTTGGNTTPAANYTYEVNKGAGFVTAANPYTATTAGTYVFRVTDANNAAVCQATKTFVLDPIPTTVFTTTQTHVSCNGGTDGTITVNVTAGEGPYEYQLNTGSFQTLNEFVGLAAGTTYVVTVRNARKCTLASVAITITQPAVLAATSAITTPLTCGAGNVAQPATVTVTATPGTGTSPYTYSFDGGNNYSSTNTYQSYVGTTFNVYVKDAKGCIVTLTNGVNIPALVAPTDLTFSTTVPVTCLVNGTVVITGHTGGVGTLQYETIAPSPVIRGPQTTTTFANLTPGTYLFKVTDANGCTYQESYIVQPVTNITVAGQLVSDVTCNETPAVSNGAVTFTVGNVKTSGAFTYVFLQGSGGTIVKTTNAVTL</sequence>
<feature type="non-terminal residue" evidence="1">
    <location>
        <position position="1230"/>
    </location>
</feature>
<evidence type="ECO:0000313" key="2">
    <source>
        <dbReference type="Proteomes" id="UP000812031"/>
    </source>
</evidence>
<feature type="non-terminal residue" evidence="1">
    <location>
        <position position="1"/>
    </location>
</feature>
<dbReference type="RefSeq" id="WP_219315405.1">
    <property type="nucleotide sequence ID" value="NZ_JAHWYN010000001.1"/>
</dbReference>
<keyword evidence="2" id="KW-1185">Reference proteome</keyword>
<dbReference type="InterPro" id="IPR025667">
    <property type="entry name" value="SprB_repeat"/>
</dbReference>
<reference evidence="1 2" key="1">
    <citation type="submission" date="2021-07" db="EMBL/GenBank/DDBJ databases">
        <title>Flavobacterium sp. nov. isolated from sediment on the Taihu Lake.</title>
        <authorList>
            <person name="Qu J.-H."/>
        </authorList>
    </citation>
    <scope>NUCLEOTIDE SEQUENCE [LARGE SCALE GENOMIC DNA]</scope>
    <source>
        <strain evidence="1 2">NAS39</strain>
    </source>
</reference>
<accession>A0ABS6XQ89</accession>
<dbReference type="EMBL" id="JAHWYN010000001">
    <property type="protein sequence ID" value="MBW4358857.1"/>
    <property type="molecule type" value="Genomic_DNA"/>
</dbReference>
<comment type="caution">
    <text evidence="1">The sequence shown here is derived from an EMBL/GenBank/DDBJ whole genome shotgun (WGS) entry which is preliminary data.</text>
</comment>
<name>A0ABS6XQ89_9FLAO</name>
<organism evidence="1 2">
    <name type="scientific">Flavobacterium taihuense</name>
    <dbReference type="NCBI Taxonomy" id="2857508"/>
    <lineage>
        <taxon>Bacteria</taxon>
        <taxon>Pseudomonadati</taxon>
        <taxon>Bacteroidota</taxon>
        <taxon>Flavobacteriia</taxon>
        <taxon>Flavobacteriales</taxon>
        <taxon>Flavobacteriaceae</taxon>
        <taxon>Flavobacterium</taxon>
    </lineage>
</organism>
<proteinExistence type="predicted"/>
<dbReference type="Proteomes" id="UP000812031">
    <property type="component" value="Unassembled WGS sequence"/>
</dbReference>
<protein>
    <submittedName>
        <fullName evidence="1">SprB repeat-containing protein</fullName>
    </submittedName>
</protein>
<dbReference type="Pfam" id="PF13573">
    <property type="entry name" value="SprB"/>
    <property type="match status" value="3"/>
</dbReference>